<dbReference type="GO" id="GO:0045216">
    <property type="term" value="P:cell-cell junction organization"/>
    <property type="evidence" value="ECO:0007669"/>
    <property type="project" value="UniProtKB-ARBA"/>
</dbReference>
<evidence type="ECO:0000256" key="3">
    <source>
        <dbReference type="ARBA" id="ARBA00022692"/>
    </source>
</evidence>
<keyword evidence="6 12" id="KW-0106">Calcium</keyword>
<feature type="domain" description="Cadherin" evidence="18">
    <location>
        <begin position="252"/>
        <end position="325"/>
    </location>
</feature>
<keyword evidence="4" id="KW-0479">Metal-binding</keyword>
<evidence type="ECO:0000256" key="11">
    <source>
        <dbReference type="ARBA" id="ARBA00023180"/>
    </source>
</evidence>
<comment type="caution">
    <text evidence="19">The sequence shown here is derived from an EMBL/GenBank/DDBJ whole genome shotgun (WGS) entry which is preliminary data.</text>
</comment>
<evidence type="ECO:0000256" key="10">
    <source>
        <dbReference type="ARBA" id="ARBA00023136"/>
    </source>
</evidence>
<dbReference type="InterPro" id="IPR020894">
    <property type="entry name" value="Cadherin_CS"/>
</dbReference>
<keyword evidence="5" id="KW-0677">Repeat</keyword>
<keyword evidence="3 13" id="KW-0812">Transmembrane</keyword>
<organism evidence="19 20">
    <name type="scientific">Alosa alosa</name>
    <name type="common">allis shad</name>
    <dbReference type="NCBI Taxonomy" id="278164"/>
    <lineage>
        <taxon>Eukaryota</taxon>
        <taxon>Metazoa</taxon>
        <taxon>Chordata</taxon>
        <taxon>Craniata</taxon>
        <taxon>Vertebrata</taxon>
        <taxon>Euteleostomi</taxon>
        <taxon>Actinopterygii</taxon>
        <taxon>Neopterygii</taxon>
        <taxon>Teleostei</taxon>
        <taxon>Clupei</taxon>
        <taxon>Clupeiformes</taxon>
        <taxon>Clupeoidei</taxon>
        <taxon>Clupeidae</taxon>
        <taxon>Alosa</taxon>
    </lineage>
</organism>
<feature type="signal peptide" evidence="17">
    <location>
        <begin position="1"/>
        <end position="20"/>
    </location>
</feature>
<dbReference type="CDD" id="cd11304">
    <property type="entry name" value="Cadherin_repeat"/>
    <property type="match status" value="4"/>
</dbReference>
<dbReference type="FunFam" id="2.60.40.60:FF:000019">
    <property type="entry name" value="Cadherin 2"/>
    <property type="match status" value="1"/>
</dbReference>
<dbReference type="EMBL" id="JADWDJ010000009">
    <property type="protein sequence ID" value="KAG5275575.1"/>
    <property type="molecule type" value="Genomic_DNA"/>
</dbReference>
<dbReference type="PANTHER" id="PTHR24025">
    <property type="entry name" value="DESMOGLEIN FAMILY MEMBER"/>
    <property type="match status" value="1"/>
</dbReference>
<comment type="subcellular location">
    <subcellularLocation>
        <location evidence="1">Cell junction</location>
        <location evidence="1">Desmosome</location>
    </subcellularLocation>
    <subcellularLocation>
        <location evidence="13">Cell membrane</location>
        <topology evidence="13">Single-pass type I membrane protein</topology>
    </subcellularLocation>
</comment>
<evidence type="ECO:0000256" key="4">
    <source>
        <dbReference type="ARBA" id="ARBA00022723"/>
    </source>
</evidence>
<keyword evidence="9 16" id="KW-1133">Transmembrane helix</keyword>
<dbReference type="InterPro" id="IPR027397">
    <property type="entry name" value="Catenin-bd_sf"/>
</dbReference>
<dbReference type="PROSITE" id="PS00232">
    <property type="entry name" value="CADHERIN_1"/>
    <property type="match status" value="2"/>
</dbReference>
<feature type="domain" description="Cadherin" evidence="18">
    <location>
        <begin position="140"/>
        <end position="251"/>
    </location>
</feature>
<evidence type="ECO:0000256" key="1">
    <source>
        <dbReference type="ARBA" id="ARBA00004568"/>
    </source>
</evidence>
<evidence type="ECO:0000256" key="2">
    <source>
        <dbReference type="ARBA" id="ARBA00022475"/>
    </source>
</evidence>
<evidence type="ECO:0000256" key="14">
    <source>
        <dbReference type="RuleBase" id="RU004358"/>
    </source>
</evidence>
<evidence type="ECO:0000256" key="15">
    <source>
        <dbReference type="SAM" id="Coils"/>
    </source>
</evidence>
<protein>
    <recommendedName>
        <fullName evidence="18">Cadherin domain-containing protein</fullName>
    </recommendedName>
</protein>
<keyword evidence="20" id="KW-1185">Reference proteome</keyword>
<dbReference type="FunFam" id="2.60.40.60:FF:000011">
    <property type="entry name" value="Cadherin 1"/>
    <property type="match status" value="1"/>
</dbReference>
<evidence type="ECO:0000256" key="8">
    <source>
        <dbReference type="ARBA" id="ARBA00022949"/>
    </source>
</evidence>
<evidence type="ECO:0000256" key="13">
    <source>
        <dbReference type="RuleBase" id="RU003318"/>
    </source>
</evidence>
<evidence type="ECO:0000256" key="7">
    <source>
        <dbReference type="ARBA" id="ARBA00022889"/>
    </source>
</evidence>
<evidence type="ECO:0000256" key="17">
    <source>
        <dbReference type="SAM" id="SignalP"/>
    </source>
</evidence>
<dbReference type="InterPro" id="IPR015919">
    <property type="entry name" value="Cadherin-like_sf"/>
</dbReference>
<dbReference type="InterPro" id="IPR050971">
    <property type="entry name" value="Cadherin-domain_protein"/>
</dbReference>
<dbReference type="Pfam" id="PF00028">
    <property type="entry name" value="Cadherin"/>
    <property type="match status" value="3"/>
</dbReference>
<keyword evidence="11" id="KW-0325">Glycoprotein</keyword>
<dbReference type="Gene3D" id="4.10.900.10">
    <property type="entry name" value="TCF3-CBD (Catenin binding domain)"/>
    <property type="match status" value="1"/>
</dbReference>
<feature type="domain" description="Cadherin" evidence="18">
    <location>
        <begin position="58"/>
        <end position="140"/>
    </location>
</feature>
<evidence type="ECO:0000256" key="5">
    <source>
        <dbReference type="ARBA" id="ARBA00022737"/>
    </source>
</evidence>
<evidence type="ECO:0000313" key="20">
    <source>
        <dbReference type="Proteomes" id="UP000823561"/>
    </source>
</evidence>
<dbReference type="PROSITE" id="PS50268">
    <property type="entry name" value="CADHERIN_2"/>
    <property type="match status" value="4"/>
</dbReference>
<dbReference type="SUPFAM" id="SSF49313">
    <property type="entry name" value="Cadherin-like"/>
    <property type="match status" value="5"/>
</dbReference>
<keyword evidence="8" id="KW-0965">Cell junction</keyword>
<dbReference type="PANTHER" id="PTHR24025:SF29">
    <property type="entry name" value="DESMOGLEIN-2-LIKE-RELATED"/>
    <property type="match status" value="1"/>
</dbReference>
<comment type="function">
    <text evidence="14">A component of desmosome cell-cell junctions which are required for positive regulation of cellular adhesion. Involved in the interaction of plaque proteins and intermediate filaments mediating cell-cell adhesion.</text>
</comment>
<gene>
    <name evidence="19" type="ORF">AALO_G00121910</name>
</gene>
<accession>A0AAV6GL69</accession>
<dbReference type="FunFam" id="2.60.40.60:FF:000074">
    <property type="entry name" value="Desmoglein 4"/>
    <property type="match status" value="1"/>
</dbReference>
<dbReference type="FunFam" id="2.60.40.60:FF:000068">
    <property type="entry name" value="Desmoglein 1"/>
    <property type="match status" value="1"/>
</dbReference>
<keyword evidence="7 13" id="KW-0130">Cell adhesion</keyword>
<keyword evidence="17" id="KW-0732">Signal</keyword>
<keyword evidence="15" id="KW-0175">Coiled coil</keyword>
<dbReference type="Pfam" id="PF01049">
    <property type="entry name" value="CADH_Y-type_LIR"/>
    <property type="match status" value="1"/>
</dbReference>
<name>A0AAV6GL69_9TELE</name>
<dbReference type="SMART" id="SM00112">
    <property type="entry name" value="CA"/>
    <property type="match status" value="3"/>
</dbReference>
<feature type="domain" description="Cadherin" evidence="18">
    <location>
        <begin position="486"/>
        <end position="576"/>
    </location>
</feature>
<evidence type="ECO:0000256" key="6">
    <source>
        <dbReference type="ARBA" id="ARBA00022837"/>
    </source>
</evidence>
<evidence type="ECO:0000256" key="9">
    <source>
        <dbReference type="ARBA" id="ARBA00022989"/>
    </source>
</evidence>
<evidence type="ECO:0000256" key="16">
    <source>
        <dbReference type="SAM" id="Phobius"/>
    </source>
</evidence>
<dbReference type="GO" id="GO:0005509">
    <property type="term" value="F:calcium ion binding"/>
    <property type="evidence" value="ECO:0007669"/>
    <property type="project" value="UniProtKB-UniRule"/>
</dbReference>
<dbReference type="GO" id="GO:0007156">
    <property type="term" value="P:homophilic cell adhesion via plasma membrane adhesion molecules"/>
    <property type="evidence" value="ECO:0007669"/>
    <property type="project" value="InterPro"/>
</dbReference>
<dbReference type="InterPro" id="IPR002126">
    <property type="entry name" value="Cadherin-like_dom"/>
</dbReference>
<evidence type="ECO:0000256" key="12">
    <source>
        <dbReference type="PROSITE-ProRule" id="PRU00043"/>
    </source>
</evidence>
<keyword evidence="2" id="KW-1003">Cell membrane</keyword>
<dbReference type="PRINTS" id="PR00205">
    <property type="entry name" value="CADHERIN"/>
</dbReference>
<feature type="transmembrane region" description="Helical" evidence="16">
    <location>
        <begin position="699"/>
        <end position="720"/>
    </location>
</feature>
<dbReference type="GO" id="GO:0060027">
    <property type="term" value="P:convergent extension involved in gastrulation"/>
    <property type="evidence" value="ECO:0007669"/>
    <property type="project" value="UniProtKB-ARBA"/>
</dbReference>
<dbReference type="InterPro" id="IPR000233">
    <property type="entry name" value="Cadherin_Y-type_LIR"/>
</dbReference>
<dbReference type="GO" id="GO:0005886">
    <property type="term" value="C:plasma membrane"/>
    <property type="evidence" value="ECO:0007669"/>
    <property type="project" value="UniProtKB-SubCell"/>
</dbReference>
<dbReference type="Gene3D" id="2.60.40.60">
    <property type="entry name" value="Cadherins"/>
    <property type="match status" value="5"/>
</dbReference>
<evidence type="ECO:0000313" key="19">
    <source>
        <dbReference type="EMBL" id="KAG5275575.1"/>
    </source>
</evidence>
<dbReference type="PRINTS" id="PR01818">
    <property type="entry name" value="DESMOCADHERN"/>
</dbReference>
<proteinExistence type="predicted"/>
<dbReference type="InterPro" id="IPR009122">
    <property type="entry name" value="Desmosomal_cadherin"/>
</dbReference>
<keyword evidence="10 16" id="KW-0472">Membrane</keyword>
<dbReference type="AlphaFoldDB" id="A0AAV6GL69"/>
<feature type="coiled-coil region" evidence="15">
    <location>
        <begin position="319"/>
        <end position="350"/>
    </location>
</feature>
<dbReference type="Proteomes" id="UP000823561">
    <property type="component" value="Chromosome 9"/>
</dbReference>
<sequence>MRSLLVLSGLAFLVLSEGKGHRPHYKQRRHKREWVIAPKTLTENEDHRDLPFVAKIRSDRDDGLPVYYYLKGPGADQNPVNLFMVTNDGMVRITGILDREVQAEYNMTGYAAFKKNDSLAEAPIAVTIKVLDKNDNAPVFEPLQPVNIYEDSPVGSFVTQIHATDRDEPGTPHTSIAYSVVKQEPDDGGIHFHADKTSGKIYVKSELDRETVSSYVLTVQATDMGGEPGGLSGTATIRVHILDVNDNVPTLEKDEFSVSIDENVEGVEVMLIKSFDDDLVASDNWNAEFYIVSGNEDDYFSIHTNPRTNEGVLMLNKPVDFEEEEVVEEEEEEEEVVEEVVEEVEEEEVVEEVVVEQEVEEVVVQEEGLGAQVEVEGLVAQVEEGGLVAQVEVEGLVAQVEEGGLVAQVEEEVQEGLVVYLEGLVAQVEEEVQEGLVVYLEGLVVVAEEEEDLEGFQGPLESLEDNCRLGSIFQKGNKKLPSPKIVATFPASDGDTGEQATNVRYAKGYDPGNWFSIDEETAEVILIKTPDRESPHVVNGVYIAKILCLTNEMPTQTATGTIEVHVEDVNDNCPRLKSNVQFLCSDTKVVNVTAEDLDGHPYGPPLTFTLLDKGVGVQWRLERTGNDSISLWGEDGIWPGYYDVKFEIRDQQGLACPKTQVLHLEVCTCEGGVTSCNPRIKQEQLGGASIRKSSQLGGAAMGALLFGVLTLLLIPLLALYCTCAGATGFTELPFDAKTHLISYHTEGKGEDREVPLASIPVQISKDVSVFRNMPTVTSSPVQMQESVYNHYDQQDIVDMDYSAHGEVLSYLQEMREMREEDQLTFTALPDSLLDNYFSQKAEFTAVGSYQKDTLLEYCYEGHGSPTGSVGSCSLLGADDDLQFLDDLGSKFTYLAEICGYSRETSPKVTQEITPPTTEVDNSVTMATNVKQQRSISFVEKHIPPPLPSMHLRETVAVPTQTVLVQQQQPLYYMVEPQQVQSTVLLAERPQVGLGRGMILVNGSQTATEGTLLQGGGLVQGAQGLVMAQGGQGLVLQQGLFLVNGGQADTVGLVHQGDGLVQTWVSGHVSDGRKTI</sequence>
<reference evidence="19" key="1">
    <citation type="submission" date="2020-10" db="EMBL/GenBank/DDBJ databases">
        <title>Chromosome-scale genome assembly of the Allis shad, Alosa alosa.</title>
        <authorList>
            <person name="Margot Z."/>
            <person name="Christophe K."/>
            <person name="Cabau C."/>
            <person name="Louis A."/>
            <person name="Berthelot C."/>
            <person name="Parey E."/>
            <person name="Roest Crollius H."/>
            <person name="Montfort J."/>
            <person name="Robinson-Rechavi M."/>
            <person name="Bucao C."/>
            <person name="Bouchez O."/>
            <person name="Gislard M."/>
            <person name="Lluch J."/>
            <person name="Milhes M."/>
            <person name="Lampietro C."/>
            <person name="Lopez Roques C."/>
            <person name="Donnadieu C."/>
            <person name="Braasch I."/>
            <person name="Desvignes T."/>
            <person name="Postlethwait J."/>
            <person name="Bobe J."/>
            <person name="Guiguen Y."/>
        </authorList>
    </citation>
    <scope>NUCLEOTIDE SEQUENCE</scope>
    <source>
        <strain evidence="19">M-15738</strain>
        <tissue evidence="19">Blood</tissue>
    </source>
</reference>
<feature type="chain" id="PRO_5043574247" description="Cadherin domain-containing protein" evidence="17">
    <location>
        <begin position="21"/>
        <end position="1075"/>
    </location>
</feature>
<evidence type="ECO:0000259" key="18">
    <source>
        <dbReference type="PROSITE" id="PS50268"/>
    </source>
</evidence>
<dbReference type="GO" id="GO:0030057">
    <property type="term" value="C:desmosome"/>
    <property type="evidence" value="ECO:0007669"/>
    <property type="project" value="UniProtKB-SubCell"/>
</dbReference>